<evidence type="ECO:0000313" key="4">
    <source>
        <dbReference type="Proteomes" id="UP000585474"/>
    </source>
</evidence>
<dbReference type="PRINTS" id="PR00288">
    <property type="entry name" value="PUROTHIONIN"/>
</dbReference>
<dbReference type="EMBL" id="BJWL01000026">
    <property type="protein sequence ID" value="GFZ18248.1"/>
    <property type="molecule type" value="Genomic_DNA"/>
</dbReference>
<protein>
    <recommendedName>
        <fullName evidence="2">Knottins-like domain-containing protein</fullName>
    </recommendedName>
</protein>
<feature type="region of interest" description="Disordered" evidence="1">
    <location>
        <begin position="56"/>
        <end position="102"/>
    </location>
</feature>
<dbReference type="OrthoDB" id="997377at2759"/>
<evidence type="ECO:0000256" key="1">
    <source>
        <dbReference type="SAM" id="MobiDB-lite"/>
    </source>
</evidence>
<dbReference type="AlphaFoldDB" id="A0A7J0H5G1"/>
<organism evidence="3 4">
    <name type="scientific">Actinidia rufa</name>
    <dbReference type="NCBI Taxonomy" id="165716"/>
    <lineage>
        <taxon>Eukaryota</taxon>
        <taxon>Viridiplantae</taxon>
        <taxon>Streptophyta</taxon>
        <taxon>Embryophyta</taxon>
        <taxon>Tracheophyta</taxon>
        <taxon>Spermatophyta</taxon>
        <taxon>Magnoliopsida</taxon>
        <taxon>eudicotyledons</taxon>
        <taxon>Gunneridae</taxon>
        <taxon>Pentapetalae</taxon>
        <taxon>asterids</taxon>
        <taxon>Ericales</taxon>
        <taxon>Actinidiaceae</taxon>
        <taxon>Actinidia</taxon>
    </lineage>
</organism>
<dbReference type="Proteomes" id="UP000585474">
    <property type="component" value="Unassembled WGS sequence"/>
</dbReference>
<dbReference type="SMART" id="SM00505">
    <property type="entry name" value="Knot1"/>
    <property type="match status" value="1"/>
</dbReference>
<reference evidence="3 4" key="1">
    <citation type="submission" date="2019-07" db="EMBL/GenBank/DDBJ databases">
        <title>De Novo Assembly of kiwifruit Actinidia rufa.</title>
        <authorList>
            <person name="Sugita-Konishi S."/>
            <person name="Sato K."/>
            <person name="Mori E."/>
            <person name="Abe Y."/>
            <person name="Kisaki G."/>
            <person name="Hamano K."/>
            <person name="Suezawa K."/>
            <person name="Otani M."/>
            <person name="Fukuda T."/>
            <person name="Manabe T."/>
            <person name="Gomi K."/>
            <person name="Tabuchi M."/>
            <person name="Akimitsu K."/>
            <person name="Kataoka I."/>
        </authorList>
    </citation>
    <scope>NUCLEOTIDE SEQUENCE [LARGE SCALE GENOMIC DNA]</scope>
    <source>
        <strain evidence="4">cv. Fuchu</strain>
    </source>
</reference>
<name>A0A7J0H5G1_9ERIC</name>
<dbReference type="InterPro" id="IPR003614">
    <property type="entry name" value="Knottins"/>
</dbReference>
<feature type="compositionally biased region" description="Gly residues" evidence="1">
    <location>
        <begin position="56"/>
        <end position="95"/>
    </location>
</feature>
<feature type="domain" description="Knottins-like" evidence="2">
    <location>
        <begin position="7"/>
        <end position="52"/>
    </location>
</feature>
<dbReference type="SUPFAM" id="SSF57095">
    <property type="entry name" value="Scorpion toxin-like"/>
    <property type="match status" value="1"/>
</dbReference>
<dbReference type="InterPro" id="IPR008176">
    <property type="entry name" value="Defensin_plant"/>
</dbReference>
<evidence type="ECO:0000259" key="2">
    <source>
        <dbReference type="SMART" id="SM00505"/>
    </source>
</evidence>
<dbReference type="Gene3D" id="3.30.30.10">
    <property type="entry name" value="Knottin, scorpion toxin-like"/>
    <property type="match status" value="1"/>
</dbReference>
<accession>A0A7J0H5G1</accession>
<comment type="caution">
    <text evidence="3">The sequence shown here is derived from an EMBL/GenBank/DDBJ whole genome shotgun (WGS) entry which is preliminary data.</text>
</comment>
<gene>
    <name evidence="3" type="ORF">Acr_26g0015170</name>
</gene>
<dbReference type="Pfam" id="PF00304">
    <property type="entry name" value="Gamma-thionin"/>
    <property type="match status" value="1"/>
</dbReference>
<keyword evidence="4" id="KW-1185">Reference proteome</keyword>
<proteinExistence type="predicted"/>
<dbReference type="InterPro" id="IPR036574">
    <property type="entry name" value="Scorpion_toxin-like_sf"/>
</dbReference>
<sequence>MQAEATICSAESNSYRGMCWIHRNCQIACEKDGFLDGNCHGLRRKCICTKPCTAGSGAGGGAGGGSSGEGGDGGDGGSGGGGDGGGEGGEGGDGGSAPPLEV</sequence>
<dbReference type="GO" id="GO:0006952">
    <property type="term" value="P:defense response"/>
    <property type="evidence" value="ECO:0007669"/>
    <property type="project" value="InterPro"/>
</dbReference>
<evidence type="ECO:0000313" key="3">
    <source>
        <dbReference type="EMBL" id="GFZ18248.1"/>
    </source>
</evidence>